<comment type="caution">
    <text evidence="1">The sequence shown here is derived from an EMBL/GenBank/DDBJ whole genome shotgun (WGS) entry which is preliminary data.</text>
</comment>
<dbReference type="Pfam" id="PF07295">
    <property type="entry name" value="DUF1451"/>
    <property type="match status" value="1"/>
</dbReference>
<dbReference type="AlphaFoldDB" id="A0A9D2TG03"/>
<protein>
    <submittedName>
        <fullName evidence="1">Zinc ribbon-containing protein</fullName>
    </submittedName>
</protein>
<gene>
    <name evidence="1" type="ORF">H9931_12055</name>
</gene>
<evidence type="ECO:0000313" key="1">
    <source>
        <dbReference type="EMBL" id="HJC67423.1"/>
    </source>
</evidence>
<organism evidence="1 2">
    <name type="scientific">Candidatus Enterocloster excrementigallinarum</name>
    <dbReference type="NCBI Taxonomy" id="2838558"/>
    <lineage>
        <taxon>Bacteria</taxon>
        <taxon>Bacillati</taxon>
        <taxon>Bacillota</taxon>
        <taxon>Clostridia</taxon>
        <taxon>Lachnospirales</taxon>
        <taxon>Lachnospiraceae</taxon>
        <taxon>Enterocloster</taxon>
    </lineage>
</organism>
<sequence>MKPLPEVSGFRQSGEKINEGGVFVCAKCNAKQTVKPGRYLPKCSRCKEYGYWYQI</sequence>
<dbReference type="EMBL" id="DWWB01000069">
    <property type="protein sequence ID" value="HJC67423.1"/>
    <property type="molecule type" value="Genomic_DNA"/>
</dbReference>
<accession>A0A9D2TG03</accession>
<dbReference type="InterPro" id="IPR009912">
    <property type="entry name" value="DUF1451"/>
</dbReference>
<reference evidence="1" key="1">
    <citation type="journal article" date="2021" name="PeerJ">
        <title>Extensive microbial diversity within the chicken gut microbiome revealed by metagenomics and culture.</title>
        <authorList>
            <person name="Gilroy R."/>
            <person name="Ravi A."/>
            <person name="Getino M."/>
            <person name="Pursley I."/>
            <person name="Horton D.L."/>
            <person name="Alikhan N.F."/>
            <person name="Baker D."/>
            <person name="Gharbi K."/>
            <person name="Hall N."/>
            <person name="Watson M."/>
            <person name="Adriaenssens E.M."/>
            <person name="Foster-Nyarko E."/>
            <person name="Jarju S."/>
            <person name="Secka A."/>
            <person name="Antonio M."/>
            <person name="Oren A."/>
            <person name="Chaudhuri R.R."/>
            <person name="La Ragione R."/>
            <person name="Hildebrand F."/>
            <person name="Pallen M.J."/>
        </authorList>
    </citation>
    <scope>NUCLEOTIDE SEQUENCE</scope>
    <source>
        <strain evidence="1">CHK198-12963</strain>
    </source>
</reference>
<proteinExistence type="predicted"/>
<reference evidence="1" key="2">
    <citation type="submission" date="2021-04" db="EMBL/GenBank/DDBJ databases">
        <authorList>
            <person name="Gilroy R."/>
        </authorList>
    </citation>
    <scope>NUCLEOTIDE SEQUENCE</scope>
    <source>
        <strain evidence="1">CHK198-12963</strain>
    </source>
</reference>
<name>A0A9D2TG03_9FIRM</name>
<dbReference type="Proteomes" id="UP000823863">
    <property type="component" value="Unassembled WGS sequence"/>
</dbReference>
<evidence type="ECO:0000313" key="2">
    <source>
        <dbReference type="Proteomes" id="UP000823863"/>
    </source>
</evidence>